<protein>
    <submittedName>
        <fullName evidence="2">Hydrogenase expression/formation protein HypC</fullName>
    </submittedName>
</protein>
<dbReference type="Proteomes" id="UP000541352">
    <property type="component" value="Unassembled WGS sequence"/>
</dbReference>
<dbReference type="InterPro" id="IPR019812">
    <property type="entry name" value="Hydgase_assmbl_chp_CS"/>
</dbReference>
<dbReference type="InterPro" id="IPR001109">
    <property type="entry name" value="Hydrogenase_HupF/HypC"/>
</dbReference>
<evidence type="ECO:0000313" key="2">
    <source>
        <dbReference type="EMBL" id="MBB3841498.1"/>
    </source>
</evidence>
<proteinExistence type="inferred from homology"/>
<dbReference type="RefSeq" id="WP_183979207.1">
    <property type="nucleotide sequence ID" value="NZ_JACIBY010000017.1"/>
</dbReference>
<sequence>MCLAIPGKIKSIEFQYDGTVRMAKVLFGGITKEASLEMVPDAKEGDYVLVHVGVAISIVDEEEARKTFAYLEEIGEIDELVESSQLDRPNPL</sequence>
<dbReference type="Pfam" id="PF01455">
    <property type="entry name" value="HupF_HypC"/>
    <property type="match status" value="1"/>
</dbReference>
<dbReference type="GO" id="GO:0005506">
    <property type="term" value="F:iron ion binding"/>
    <property type="evidence" value="ECO:0007669"/>
    <property type="project" value="TreeGrafter"/>
</dbReference>
<dbReference type="Gene3D" id="2.30.30.140">
    <property type="match status" value="1"/>
</dbReference>
<dbReference type="PROSITE" id="PS01097">
    <property type="entry name" value="HUPF_HYPC"/>
    <property type="match status" value="1"/>
</dbReference>
<dbReference type="NCBIfam" id="TIGR00074">
    <property type="entry name" value="hypC_hupF"/>
    <property type="match status" value="1"/>
</dbReference>
<dbReference type="EMBL" id="JACIBY010000017">
    <property type="protein sequence ID" value="MBB3841498.1"/>
    <property type="molecule type" value="Genomic_DNA"/>
</dbReference>
<dbReference type="PRINTS" id="PR00445">
    <property type="entry name" value="HUPFHYPC"/>
</dbReference>
<dbReference type="GO" id="GO:1902670">
    <property type="term" value="F:carbon dioxide binding"/>
    <property type="evidence" value="ECO:0007669"/>
    <property type="project" value="TreeGrafter"/>
</dbReference>
<dbReference type="GO" id="GO:0051604">
    <property type="term" value="P:protein maturation"/>
    <property type="evidence" value="ECO:0007669"/>
    <property type="project" value="TreeGrafter"/>
</dbReference>
<comment type="similarity">
    <text evidence="1">Belongs to the HupF/HypC family.</text>
</comment>
<dbReference type="AlphaFoldDB" id="A0A7W6ET97"/>
<organism evidence="2 3">
    <name type="scientific">Runella defluvii</name>
    <dbReference type="NCBI Taxonomy" id="370973"/>
    <lineage>
        <taxon>Bacteria</taxon>
        <taxon>Pseudomonadati</taxon>
        <taxon>Bacteroidota</taxon>
        <taxon>Cytophagia</taxon>
        <taxon>Cytophagales</taxon>
        <taxon>Spirosomataceae</taxon>
        <taxon>Runella</taxon>
    </lineage>
</organism>
<comment type="caution">
    <text evidence="2">The sequence shown here is derived from an EMBL/GenBank/DDBJ whole genome shotgun (WGS) entry which is preliminary data.</text>
</comment>
<reference evidence="2 3" key="1">
    <citation type="submission" date="2020-08" db="EMBL/GenBank/DDBJ databases">
        <title>Genomic Encyclopedia of Type Strains, Phase IV (KMG-IV): sequencing the most valuable type-strain genomes for metagenomic binning, comparative biology and taxonomic classification.</title>
        <authorList>
            <person name="Goeker M."/>
        </authorList>
    </citation>
    <scope>NUCLEOTIDE SEQUENCE [LARGE SCALE GENOMIC DNA]</scope>
    <source>
        <strain evidence="2 3">DSM 17976</strain>
    </source>
</reference>
<name>A0A7W6ET97_9BACT</name>
<keyword evidence="3" id="KW-1185">Reference proteome</keyword>
<gene>
    <name evidence="2" type="ORF">FHS57_005526</name>
</gene>
<dbReference type="SUPFAM" id="SSF159127">
    <property type="entry name" value="HupF/HypC-like"/>
    <property type="match status" value="1"/>
</dbReference>
<evidence type="ECO:0000313" key="3">
    <source>
        <dbReference type="Proteomes" id="UP000541352"/>
    </source>
</evidence>
<dbReference type="PANTHER" id="PTHR35177">
    <property type="entry name" value="HYDROGENASE MATURATION FACTOR HYBG"/>
    <property type="match status" value="1"/>
</dbReference>
<evidence type="ECO:0000256" key="1">
    <source>
        <dbReference type="ARBA" id="ARBA00006018"/>
    </source>
</evidence>
<accession>A0A7W6ET97</accession>
<dbReference type="PANTHER" id="PTHR35177:SF2">
    <property type="entry name" value="HYDROGENASE MATURATION FACTOR HYBG"/>
    <property type="match status" value="1"/>
</dbReference>